<gene>
    <name evidence="3" type="ORF">COU00_04405</name>
</gene>
<dbReference type="Gene3D" id="3.40.140.10">
    <property type="entry name" value="Cytidine Deaminase, domain 2"/>
    <property type="match status" value="1"/>
</dbReference>
<reference evidence="4" key="1">
    <citation type="submission" date="2017-09" db="EMBL/GenBank/DDBJ databases">
        <title>Depth-based differentiation of microbial function through sediment-hosted aquifers and enrichment of novel symbionts in the deep terrestrial subsurface.</title>
        <authorList>
            <person name="Probst A.J."/>
            <person name="Ladd B."/>
            <person name="Jarett J.K."/>
            <person name="Geller-Mcgrath D.E."/>
            <person name="Sieber C.M.K."/>
            <person name="Emerson J.B."/>
            <person name="Anantharaman K."/>
            <person name="Thomas B.C."/>
            <person name="Malmstrom R."/>
            <person name="Stieglmeier M."/>
            <person name="Klingl A."/>
            <person name="Woyke T."/>
            <person name="Ryan C.M."/>
            <person name="Banfield J.F."/>
        </authorList>
    </citation>
    <scope>NUCLEOTIDE SEQUENCE [LARGE SCALE GENOMIC DNA]</scope>
</reference>
<organism evidence="3 4">
    <name type="scientific">Candidatus Falkowbacteria bacterium CG10_big_fil_rev_8_21_14_0_10_43_11</name>
    <dbReference type="NCBI Taxonomy" id="1974568"/>
    <lineage>
        <taxon>Bacteria</taxon>
        <taxon>Candidatus Falkowiibacteriota</taxon>
    </lineage>
</organism>
<dbReference type="GO" id="GO:0004132">
    <property type="term" value="F:dCMP deaminase activity"/>
    <property type="evidence" value="ECO:0007669"/>
    <property type="project" value="TreeGrafter"/>
</dbReference>
<evidence type="ECO:0000313" key="3">
    <source>
        <dbReference type="EMBL" id="PIT93459.1"/>
    </source>
</evidence>
<dbReference type="Pfam" id="PF00383">
    <property type="entry name" value="dCMP_cyt_deam_1"/>
    <property type="match status" value="1"/>
</dbReference>
<dbReference type="SUPFAM" id="SSF53927">
    <property type="entry name" value="Cytidine deaminase-like"/>
    <property type="match status" value="1"/>
</dbReference>
<proteinExistence type="predicted"/>
<dbReference type="InterPro" id="IPR015517">
    <property type="entry name" value="dCMP_deaminase-rel"/>
</dbReference>
<dbReference type="InterPro" id="IPR016193">
    <property type="entry name" value="Cytidine_deaminase-like"/>
</dbReference>
<evidence type="ECO:0000259" key="2">
    <source>
        <dbReference type="PROSITE" id="PS51747"/>
    </source>
</evidence>
<dbReference type="PANTHER" id="PTHR11086:SF18">
    <property type="entry name" value="DEOXYCYTIDYLATE DEAMINASE"/>
    <property type="match status" value="1"/>
</dbReference>
<dbReference type="PANTHER" id="PTHR11086">
    <property type="entry name" value="DEOXYCYTIDYLATE DEAMINASE-RELATED"/>
    <property type="match status" value="1"/>
</dbReference>
<feature type="non-terminal residue" evidence="3">
    <location>
        <position position="81"/>
    </location>
</feature>
<dbReference type="PROSITE" id="PS51747">
    <property type="entry name" value="CYT_DCMP_DEAMINASES_2"/>
    <property type="match status" value="1"/>
</dbReference>
<feature type="domain" description="CMP/dCMP-type deaminase" evidence="2">
    <location>
        <begin position="17"/>
        <end position="81"/>
    </location>
</feature>
<protein>
    <recommendedName>
        <fullName evidence="2">CMP/dCMP-type deaminase domain-containing protein</fullName>
    </recommendedName>
</protein>
<comment type="caution">
    <text evidence="3">The sequence shown here is derived from an EMBL/GenBank/DDBJ whole genome shotgun (WGS) entry which is preliminary data.</text>
</comment>
<keyword evidence="1" id="KW-0378">Hydrolase</keyword>
<dbReference type="Proteomes" id="UP000229335">
    <property type="component" value="Unassembled WGS sequence"/>
</dbReference>
<dbReference type="AlphaFoldDB" id="A0A2M6WL07"/>
<evidence type="ECO:0000256" key="1">
    <source>
        <dbReference type="ARBA" id="ARBA00022801"/>
    </source>
</evidence>
<evidence type="ECO:0000313" key="4">
    <source>
        <dbReference type="Proteomes" id="UP000229335"/>
    </source>
</evidence>
<accession>A0A2M6WL07</accession>
<dbReference type="InterPro" id="IPR002125">
    <property type="entry name" value="CMP_dCMP_dom"/>
</dbReference>
<dbReference type="GO" id="GO:0005737">
    <property type="term" value="C:cytoplasm"/>
    <property type="evidence" value="ECO:0007669"/>
    <property type="project" value="TreeGrafter"/>
</dbReference>
<name>A0A2M6WL07_9BACT</name>
<dbReference type="EMBL" id="PFAS01000075">
    <property type="protein sequence ID" value="PIT93459.1"/>
    <property type="molecule type" value="Genomic_DNA"/>
</dbReference>
<sequence>MEKQHNDSEKKRENYLSWDETFMLVAGVIAQRSKDPNTQLGACIVDENNVIVGLGYNGFPRGCSDDLLPWRRGREFKLSET</sequence>